<dbReference type="PANTHER" id="PTHR10963">
    <property type="entry name" value="GLYCOSYL HYDROLASE-RELATED"/>
    <property type="match status" value="1"/>
</dbReference>
<evidence type="ECO:0000259" key="4">
    <source>
        <dbReference type="PROSITE" id="PS51762"/>
    </source>
</evidence>
<dbReference type="Pfam" id="PF02368">
    <property type="entry name" value="Big_2"/>
    <property type="match status" value="2"/>
</dbReference>
<keyword evidence="2 3" id="KW-0732">Signal</keyword>
<dbReference type="InterPro" id="IPR050546">
    <property type="entry name" value="Glycosyl_Hydrlase_16"/>
</dbReference>
<protein>
    <submittedName>
        <fullName evidence="5">T9SS C-terminal target domain-containing protein</fullName>
    </submittedName>
</protein>
<dbReference type="InterPro" id="IPR026444">
    <property type="entry name" value="Secre_tail"/>
</dbReference>
<organism evidence="5 6">
    <name type="scientific">Flavobacterium cupreum</name>
    <dbReference type="NCBI Taxonomy" id="2133766"/>
    <lineage>
        <taxon>Bacteria</taxon>
        <taxon>Pseudomonadati</taxon>
        <taxon>Bacteroidota</taxon>
        <taxon>Flavobacteriia</taxon>
        <taxon>Flavobacteriales</taxon>
        <taxon>Flavobacteriaceae</taxon>
        <taxon>Flavobacterium</taxon>
    </lineage>
</organism>
<feature type="chain" id="PRO_5019119740" evidence="3">
    <location>
        <begin position="30"/>
        <end position="840"/>
    </location>
</feature>
<dbReference type="InterPro" id="IPR008964">
    <property type="entry name" value="Invasin/intimin_cell_adhesion"/>
</dbReference>
<feature type="signal peptide" evidence="3">
    <location>
        <begin position="1"/>
        <end position="29"/>
    </location>
</feature>
<dbReference type="PANTHER" id="PTHR10963:SF55">
    <property type="entry name" value="GLYCOSIDE HYDROLASE FAMILY 16 PROTEIN"/>
    <property type="match status" value="1"/>
</dbReference>
<reference evidence="6" key="1">
    <citation type="journal article" date="2019" name="Syst. Appl. Microbiol.">
        <title>Flavobacterium circumlabens sp. nov. and Flavobacterium cupreum sp. nov., two psychrotrophic species isolated from Antarctic environmental samples.</title>
        <authorList>
            <person name="Kralova S."/>
            <person name="Busse H.-J."/>
            <person name="Svec P."/>
            <person name="Maslanova I."/>
            <person name="Stankova E."/>
            <person name="Bartak M."/>
            <person name="Sedlacek I."/>
        </authorList>
    </citation>
    <scope>NUCLEOTIDE SEQUENCE [LARGE SCALE GENOMIC DNA]</scope>
    <source>
        <strain evidence="6">CCM 8825</strain>
    </source>
</reference>
<dbReference type="SUPFAM" id="SSF49373">
    <property type="entry name" value="Invasin/intimin cell-adhesion fragments"/>
    <property type="match status" value="2"/>
</dbReference>
<dbReference type="RefSeq" id="WP_127340801.1">
    <property type="nucleotide sequence ID" value="NZ_QWDM01000024.1"/>
</dbReference>
<dbReference type="GO" id="GO:0004553">
    <property type="term" value="F:hydrolase activity, hydrolyzing O-glycosyl compounds"/>
    <property type="evidence" value="ECO:0007669"/>
    <property type="project" value="InterPro"/>
</dbReference>
<dbReference type="SMART" id="SM00635">
    <property type="entry name" value="BID_2"/>
    <property type="match status" value="2"/>
</dbReference>
<dbReference type="Pfam" id="PF18962">
    <property type="entry name" value="Por_Secre_tail"/>
    <property type="match status" value="1"/>
</dbReference>
<dbReference type="Proteomes" id="UP000288102">
    <property type="component" value="Unassembled WGS sequence"/>
</dbReference>
<evidence type="ECO:0000313" key="5">
    <source>
        <dbReference type="EMBL" id="RUT67917.1"/>
    </source>
</evidence>
<dbReference type="InterPro" id="IPR003343">
    <property type="entry name" value="Big_2"/>
</dbReference>
<proteinExistence type="inferred from homology"/>
<dbReference type="CDD" id="cd08023">
    <property type="entry name" value="GH16_laminarinase_like"/>
    <property type="match status" value="1"/>
</dbReference>
<dbReference type="InterPro" id="IPR000757">
    <property type="entry name" value="Beta-glucanase-like"/>
</dbReference>
<dbReference type="SUPFAM" id="SSF49899">
    <property type="entry name" value="Concanavalin A-like lectins/glucanases"/>
    <property type="match status" value="1"/>
</dbReference>
<evidence type="ECO:0000313" key="6">
    <source>
        <dbReference type="Proteomes" id="UP000288102"/>
    </source>
</evidence>
<keyword evidence="6" id="KW-1185">Reference proteome</keyword>
<dbReference type="Gene3D" id="2.60.120.200">
    <property type="match status" value="1"/>
</dbReference>
<dbReference type="AlphaFoldDB" id="A0A434A0R7"/>
<evidence type="ECO:0000256" key="2">
    <source>
        <dbReference type="ARBA" id="ARBA00022729"/>
    </source>
</evidence>
<dbReference type="Gene3D" id="2.60.120.260">
    <property type="entry name" value="Galactose-binding domain-like"/>
    <property type="match status" value="2"/>
</dbReference>
<evidence type="ECO:0000256" key="1">
    <source>
        <dbReference type="ARBA" id="ARBA00006865"/>
    </source>
</evidence>
<feature type="domain" description="GH16" evidence="4">
    <location>
        <begin position="25"/>
        <end position="265"/>
    </location>
</feature>
<evidence type="ECO:0000256" key="3">
    <source>
        <dbReference type="SAM" id="SignalP"/>
    </source>
</evidence>
<comment type="similarity">
    <text evidence="1">Belongs to the glycosyl hydrolase 16 family.</text>
</comment>
<dbReference type="NCBIfam" id="TIGR04183">
    <property type="entry name" value="Por_Secre_tail"/>
    <property type="match status" value="1"/>
</dbReference>
<dbReference type="Pfam" id="PF00722">
    <property type="entry name" value="Glyco_hydro_16"/>
    <property type="match status" value="1"/>
</dbReference>
<dbReference type="GO" id="GO:0005975">
    <property type="term" value="P:carbohydrate metabolic process"/>
    <property type="evidence" value="ECO:0007669"/>
    <property type="project" value="InterPro"/>
</dbReference>
<sequence length="840" mass="91318">MKKTLTFISVKVFFCTLSCMLLFNFSAKAQNYQLVWSDEFNGTGAPDPKKWGYELGGNIRNNELQYYTTNSNNIKQNNGNLEITVVKENVGGKNYTSASVITLNKAAWTYGKIEGRFKMPKGKGLWSCFWTLGSNFPQIGWPRCGEIDIFEHVNSETVAHGTAHWAGANELHVQDGTSYTVDVTQWHVYSITWDANYIKWYVDDVLYKQFRITDGYNYTAEYHLPQYILINLPIGGSWPGDPDATTVLPATMYCDYVRVYKNIDTTQKAITGFSTSPANLTLNIGSRQVINTTFTPSDATNQIVNWTSSNTSVAIVNNWGMVTGVSAGTAAITGTSSDGRTSTCSVSVQIFANVNKLVNGNFDANTTPTQTPTGWNEWGSVTTAQTSNLSPHSSNYKGTQSGAAPFEVAVSQTLTALANGNYTMKAWVRSSGGQTWATMYAKGYGGSDLSYSIASSIPNWTQVQINNIKVTNNTCEVGFYQSGLANNFIDYDDVEFYLSPIAITGFTFSQGSMTMPIGSSRVINTVFSPNNASNQGVTWTSSNTAVATVSNLGIVNAVSAGSTIITGTASDGKTATCTVSVQNLVNVNKLVNGNFDANTTATQTPTGWTEYGPGIANAQTSADAPHSPNYKGIQWGNTEFEVSVFQSLSGIVNGNYTMKAWVRSSGGQSTAVMYAKNYGAGPIEYPLNTSIATWTEVQINNILVTNNSCELGFYQYSGAANKWLDYDDIEFYLTSAVSSNATLSSKKVSSAVNEDQSILGAQNFMAYPNPVRSDSQLNITSTDALPFDVVLSDINGSIVYSQFMNTENAVKIQLPNLNKGIYFLRTTNSTKARIQKIVVE</sequence>
<dbReference type="PROSITE" id="PS51762">
    <property type="entry name" value="GH16_2"/>
    <property type="match status" value="1"/>
</dbReference>
<comment type="caution">
    <text evidence="5">The sequence shown here is derived from an EMBL/GenBank/DDBJ whole genome shotgun (WGS) entry which is preliminary data.</text>
</comment>
<dbReference type="OrthoDB" id="901313at2"/>
<name>A0A434A0R7_9FLAO</name>
<gene>
    <name evidence="5" type="ORF">D0817_23915</name>
</gene>
<dbReference type="InterPro" id="IPR013320">
    <property type="entry name" value="ConA-like_dom_sf"/>
</dbReference>
<dbReference type="Gene3D" id="2.60.40.1080">
    <property type="match status" value="2"/>
</dbReference>
<dbReference type="EMBL" id="QWDM01000024">
    <property type="protein sequence ID" value="RUT67917.1"/>
    <property type="molecule type" value="Genomic_DNA"/>
</dbReference>
<accession>A0A434A0R7</accession>